<evidence type="ECO:0000313" key="2">
    <source>
        <dbReference type="EMBL" id="KAK8234034.1"/>
    </source>
</evidence>
<sequence>MSSSSNTSNTTTSSSADNATQQPDILDTNQMNTGTQLPTHNVFRPSTMREKVINGLKATLDDPEASEEAKKSARERLDGMGA</sequence>
<organism evidence="2 3">
    <name type="scientific">Phyllosticta capitalensis</name>
    <dbReference type="NCBI Taxonomy" id="121624"/>
    <lineage>
        <taxon>Eukaryota</taxon>
        <taxon>Fungi</taxon>
        <taxon>Dikarya</taxon>
        <taxon>Ascomycota</taxon>
        <taxon>Pezizomycotina</taxon>
        <taxon>Dothideomycetes</taxon>
        <taxon>Dothideomycetes incertae sedis</taxon>
        <taxon>Botryosphaeriales</taxon>
        <taxon>Phyllostictaceae</taxon>
        <taxon>Phyllosticta</taxon>
    </lineage>
</organism>
<accession>A0ABR1YNF4</accession>
<feature type="compositionally biased region" description="Polar residues" evidence="1">
    <location>
        <begin position="16"/>
        <end position="39"/>
    </location>
</feature>
<feature type="region of interest" description="Disordered" evidence="1">
    <location>
        <begin position="1"/>
        <end position="82"/>
    </location>
</feature>
<dbReference type="Proteomes" id="UP001492380">
    <property type="component" value="Unassembled WGS sequence"/>
</dbReference>
<dbReference type="EMBL" id="JBBWRZ010000006">
    <property type="protein sequence ID" value="KAK8234034.1"/>
    <property type="molecule type" value="Genomic_DNA"/>
</dbReference>
<feature type="compositionally biased region" description="Basic and acidic residues" evidence="1">
    <location>
        <begin position="67"/>
        <end position="82"/>
    </location>
</feature>
<reference evidence="2 3" key="1">
    <citation type="submission" date="2024-04" db="EMBL/GenBank/DDBJ databases">
        <title>Phyllosticta paracitricarpa is synonymous to the EU quarantine fungus P. citricarpa based on phylogenomic analyses.</title>
        <authorList>
            <consortium name="Lawrence Berkeley National Laboratory"/>
            <person name="Van Ingen-Buijs V.A."/>
            <person name="Van Westerhoven A.C."/>
            <person name="Haridas S."/>
            <person name="Skiadas P."/>
            <person name="Martin F."/>
            <person name="Groenewald J.Z."/>
            <person name="Crous P.W."/>
            <person name="Seidl M.F."/>
        </authorList>
    </citation>
    <scope>NUCLEOTIDE SEQUENCE [LARGE SCALE GENOMIC DNA]</scope>
    <source>
        <strain evidence="2 3">CBS 123374</strain>
    </source>
</reference>
<keyword evidence="3" id="KW-1185">Reference proteome</keyword>
<comment type="caution">
    <text evidence="2">The sequence shown here is derived from an EMBL/GenBank/DDBJ whole genome shotgun (WGS) entry which is preliminary data.</text>
</comment>
<dbReference type="Pfam" id="PF10346">
    <property type="entry name" value="Con-6"/>
    <property type="match status" value="1"/>
</dbReference>
<protein>
    <submittedName>
        <fullName evidence="2">Uncharacterized protein</fullName>
    </submittedName>
</protein>
<name>A0ABR1YNF4_9PEZI</name>
<proteinExistence type="predicted"/>
<feature type="compositionally biased region" description="Low complexity" evidence="1">
    <location>
        <begin position="1"/>
        <end position="15"/>
    </location>
</feature>
<dbReference type="InterPro" id="IPR018824">
    <property type="entry name" value="Conidiation-specific_6"/>
</dbReference>
<evidence type="ECO:0000313" key="3">
    <source>
        <dbReference type="Proteomes" id="UP001492380"/>
    </source>
</evidence>
<evidence type="ECO:0000256" key="1">
    <source>
        <dbReference type="SAM" id="MobiDB-lite"/>
    </source>
</evidence>
<gene>
    <name evidence="2" type="ORF">HDK90DRAFT_511797</name>
</gene>